<gene>
    <name evidence="2" type="ORF">ADL15_35335</name>
</gene>
<dbReference type="RefSeq" id="WP_067700419.1">
    <property type="nucleotide sequence ID" value="NZ_LLZH01000298.1"/>
</dbReference>
<dbReference type="AlphaFoldDB" id="A0A101JIQ5"/>
<comment type="caution">
    <text evidence="2">The sequence shown here is derived from an EMBL/GenBank/DDBJ whole genome shotgun (WGS) entry which is preliminary data.</text>
</comment>
<dbReference type="SUPFAM" id="SSF51445">
    <property type="entry name" value="(Trans)glycosidases"/>
    <property type="match status" value="1"/>
</dbReference>
<dbReference type="InterPro" id="IPR017853">
    <property type="entry name" value="GH"/>
</dbReference>
<proteinExistence type="predicted"/>
<dbReference type="GO" id="GO:0004553">
    <property type="term" value="F:hydrolase activity, hydrolyzing O-glycosyl compounds"/>
    <property type="evidence" value="ECO:0007669"/>
    <property type="project" value="InterPro"/>
</dbReference>
<dbReference type="Proteomes" id="UP000053244">
    <property type="component" value="Unassembled WGS sequence"/>
</dbReference>
<dbReference type="EMBL" id="LLZH01000298">
    <property type="protein sequence ID" value="KUL27570.1"/>
    <property type="molecule type" value="Genomic_DNA"/>
</dbReference>
<dbReference type="InterPro" id="IPR036962">
    <property type="entry name" value="Glyco_hydro_3_N_sf"/>
</dbReference>
<dbReference type="GO" id="GO:0005975">
    <property type="term" value="P:carbohydrate metabolic process"/>
    <property type="evidence" value="ECO:0007669"/>
    <property type="project" value="InterPro"/>
</dbReference>
<sequence>MIVSDCGITGDCPQQCRDTRPPASFVGPWGVGMPWGAEDLTVIQRFALSINAGVDQIGGSDVPAHVVAAVGQGLLTTARVNQAAHRVLTQKSEDVRAIARYPRACAKPLANSVPGAERIGDGLRAAVRTGTADTSIPIP</sequence>
<reference evidence="2 3" key="1">
    <citation type="submission" date="2015-10" db="EMBL/GenBank/DDBJ databases">
        <authorList>
            <person name="Gilbert D.G."/>
        </authorList>
    </citation>
    <scope>NUCLEOTIDE SEQUENCE [LARGE SCALE GENOMIC DNA]</scope>
    <source>
        <strain evidence="2 3">NRRL B-16712</strain>
    </source>
</reference>
<keyword evidence="3" id="KW-1185">Reference proteome</keyword>
<evidence type="ECO:0000313" key="3">
    <source>
        <dbReference type="Proteomes" id="UP000053244"/>
    </source>
</evidence>
<protein>
    <submittedName>
        <fullName evidence="2">Uncharacterized protein</fullName>
    </submittedName>
</protein>
<evidence type="ECO:0000256" key="1">
    <source>
        <dbReference type="ARBA" id="ARBA00022801"/>
    </source>
</evidence>
<keyword evidence="1" id="KW-0378">Hydrolase</keyword>
<organism evidence="2 3">
    <name type="scientific">Actinoplanes awajinensis subsp. mycoplanecinus</name>
    <dbReference type="NCBI Taxonomy" id="135947"/>
    <lineage>
        <taxon>Bacteria</taxon>
        <taxon>Bacillati</taxon>
        <taxon>Actinomycetota</taxon>
        <taxon>Actinomycetes</taxon>
        <taxon>Micromonosporales</taxon>
        <taxon>Micromonosporaceae</taxon>
        <taxon>Actinoplanes</taxon>
    </lineage>
</organism>
<dbReference type="Gene3D" id="3.20.20.300">
    <property type="entry name" value="Glycoside hydrolase, family 3, N-terminal domain"/>
    <property type="match status" value="1"/>
</dbReference>
<name>A0A101JIQ5_9ACTN</name>
<evidence type="ECO:0000313" key="2">
    <source>
        <dbReference type="EMBL" id="KUL27570.1"/>
    </source>
</evidence>
<accession>A0A101JIQ5</accession>